<evidence type="ECO:0000313" key="3">
    <source>
        <dbReference type="Proteomes" id="UP000824469"/>
    </source>
</evidence>
<dbReference type="AlphaFoldDB" id="A0AA38FAN2"/>
<dbReference type="PANTHER" id="PTHR33148">
    <property type="entry name" value="PLASTID MOVEMENT IMPAIRED PROTEIN-RELATED"/>
    <property type="match status" value="1"/>
</dbReference>
<feature type="compositionally biased region" description="Polar residues" evidence="1">
    <location>
        <begin position="175"/>
        <end position="190"/>
    </location>
</feature>
<dbReference type="Pfam" id="PF14009">
    <property type="entry name" value="PADRE"/>
    <property type="match status" value="1"/>
</dbReference>
<evidence type="ECO:0000313" key="2">
    <source>
        <dbReference type="EMBL" id="KAH9295553.1"/>
    </source>
</evidence>
<dbReference type="OMA" id="IMQLCTV"/>
<keyword evidence="3" id="KW-1185">Reference proteome</keyword>
<reference evidence="2 3" key="1">
    <citation type="journal article" date="2021" name="Nat. Plants">
        <title>The Taxus genome provides insights into paclitaxel biosynthesis.</title>
        <authorList>
            <person name="Xiong X."/>
            <person name="Gou J."/>
            <person name="Liao Q."/>
            <person name="Li Y."/>
            <person name="Zhou Q."/>
            <person name="Bi G."/>
            <person name="Li C."/>
            <person name="Du R."/>
            <person name="Wang X."/>
            <person name="Sun T."/>
            <person name="Guo L."/>
            <person name="Liang H."/>
            <person name="Lu P."/>
            <person name="Wu Y."/>
            <person name="Zhang Z."/>
            <person name="Ro D.K."/>
            <person name="Shang Y."/>
            <person name="Huang S."/>
            <person name="Yan J."/>
        </authorList>
    </citation>
    <scope>NUCLEOTIDE SEQUENCE [LARGE SCALE GENOMIC DNA]</scope>
    <source>
        <strain evidence="2">Ta-2019</strain>
    </source>
</reference>
<organism evidence="2 3">
    <name type="scientific">Taxus chinensis</name>
    <name type="common">Chinese yew</name>
    <name type="synonym">Taxus wallichiana var. chinensis</name>
    <dbReference type="NCBI Taxonomy" id="29808"/>
    <lineage>
        <taxon>Eukaryota</taxon>
        <taxon>Viridiplantae</taxon>
        <taxon>Streptophyta</taxon>
        <taxon>Embryophyta</taxon>
        <taxon>Tracheophyta</taxon>
        <taxon>Spermatophyta</taxon>
        <taxon>Pinopsida</taxon>
        <taxon>Pinidae</taxon>
        <taxon>Conifers II</taxon>
        <taxon>Cupressales</taxon>
        <taxon>Taxaceae</taxon>
        <taxon>Taxus</taxon>
    </lineage>
</organism>
<dbReference type="PANTHER" id="PTHR33148:SF3">
    <property type="entry name" value="DUF4228 DOMAIN PROTEIN"/>
    <property type="match status" value="1"/>
</dbReference>
<sequence>MGNAVGRGRVKIMKLDGEILKFKPPLTVQSVLQNYPNHVIMHSDAVRHVGVKAQPLEGSTQLKAKQLYFLLEMPRIENLRAPGRVRSEINMSAKSRLEAMLLARRTSSDIGALSSSHYVTSTSLDGENGPIRLQVRLSKAQLAQLESQSQNSSETAQKILDFYLNEAQAQQNVGYSGNLTETSGLRSSLRSYPKPERNRVRFSTSARSEEVF</sequence>
<name>A0AA38FAN2_TAXCH</name>
<dbReference type="EMBL" id="JAHRHJ020000011">
    <property type="protein sequence ID" value="KAH9295553.1"/>
    <property type="molecule type" value="Genomic_DNA"/>
</dbReference>
<gene>
    <name evidence="2" type="ORF">KI387_039141</name>
</gene>
<feature type="region of interest" description="Disordered" evidence="1">
    <location>
        <begin position="175"/>
        <end position="212"/>
    </location>
</feature>
<dbReference type="Proteomes" id="UP000824469">
    <property type="component" value="Unassembled WGS sequence"/>
</dbReference>
<protein>
    <submittedName>
        <fullName evidence="2">Uncharacterized protein</fullName>
    </submittedName>
</protein>
<comment type="caution">
    <text evidence="2">The sequence shown here is derived from an EMBL/GenBank/DDBJ whole genome shotgun (WGS) entry which is preliminary data.</text>
</comment>
<evidence type="ECO:0000256" key="1">
    <source>
        <dbReference type="SAM" id="MobiDB-lite"/>
    </source>
</evidence>
<proteinExistence type="predicted"/>
<accession>A0AA38FAN2</accession>
<dbReference type="InterPro" id="IPR025322">
    <property type="entry name" value="PADRE_dom"/>
</dbReference>